<feature type="region of interest" description="Disordered" evidence="2">
    <location>
        <begin position="88"/>
        <end position="110"/>
    </location>
</feature>
<feature type="compositionally biased region" description="Polar residues" evidence="2">
    <location>
        <begin position="92"/>
        <end position="110"/>
    </location>
</feature>
<dbReference type="AlphaFoldDB" id="A0A816FB21"/>
<feature type="binding site" evidence="1">
    <location>
        <position position="27"/>
    </location>
    <ligand>
        <name>Mg(2+)</name>
        <dbReference type="ChEBI" id="CHEBI:18420"/>
        <label>1</label>
    </ligand>
</feature>
<evidence type="ECO:0000313" key="5">
    <source>
        <dbReference type="Proteomes" id="UP000663829"/>
    </source>
</evidence>
<accession>A0A816FB21</accession>
<organism evidence="3 5">
    <name type="scientific">Didymodactylos carnosus</name>
    <dbReference type="NCBI Taxonomy" id="1234261"/>
    <lineage>
        <taxon>Eukaryota</taxon>
        <taxon>Metazoa</taxon>
        <taxon>Spiralia</taxon>
        <taxon>Gnathifera</taxon>
        <taxon>Rotifera</taxon>
        <taxon>Eurotatoria</taxon>
        <taxon>Bdelloidea</taxon>
        <taxon>Philodinida</taxon>
        <taxon>Philodinidae</taxon>
        <taxon>Didymodactylos</taxon>
    </lineage>
</organism>
<dbReference type="Gene3D" id="1.10.4080.10">
    <property type="entry name" value="ADP-ribosylation/Crystallin J1"/>
    <property type="match status" value="1"/>
</dbReference>
<name>A0A816FB21_9BILA</name>
<keyword evidence="5" id="KW-1185">Reference proteome</keyword>
<evidence type="ECO:0000256" key="1">
    <source>
        <dbReference type="PIRSR" id="PIRSR605502-1"/>
    </source>
</evidence>
<evidence type="ECO:0000256" key="2">
    <source>
        <dbReference type="SAM" id="MobiDB-lite"/>
    </source>
</evidence>
<comment type="caution">
    <text evidence="3">The sequence shown here is derived from an EMBL/GenBank/DDBJ whole genome shotgun (WGS) entry which is preliminary data.</text>
</comment>
<evidence type="ECO:0000313" key="4">
    <source>
        <dbReference type="EMBL" id="CAF4603373.1"/>
    </source>
</evidence>
<keyword evidence="1" id="KW-0460">Magnesium</keyword>
<dbReference type="EMBL" id="CAJNOQ010055047">
    <property type="protein sequence ID" value="CAF1659300.1"/>
    <property type="molecule type" value="Genomic_DNA"/>
</dbReference>
<gene>
    <name evidence="3" type="ORF">GPM918_LOCUS45909</name>
    <name evidence="4" type="ORF">SRO942_LOCUS48942</name>
</gene>
<dbReference type="EMBL" id="CAJOBC010128349">
    <property type="protein sequence ID" value="CAF4603373.1"/>
    <property type="molecule type" value="Genomic_DNA"/>
</dbReference>
<dbReference type="Proteomes" id="UP000681722">
    <property type="component" value="Unassembled WGS sequence"/>
</dbReference>
<evidence type="ECO:0000313" key="3">
    <source>
        <dbReference type="EMBL" id="CAF1659300.1"/>
    </source>
</evidence>
<dbReference type="InterPro" id="IPR005502">
    <property type="entry name" value="Ribosyl_crysJ1"/>
</dbReference>
<reference evidence="3" key="1">
    <citation type="submission" date="2021-02" db="EMBL/GenBank/DDBJ databases">
        <authorList>
            <person name="Nowell W R."/>
        </authorList>
    </citation>
    <scope>NUCLEOTIDE SEQUENCE</scope>
</reference>
<dbReference type="Proteomes" id="UP000663829">
    <property type="component" value="Unassembled WGS sequence"/>
</dbReference>
<dbReference type="GO" id="GO:0046872">
    <property type="term" value="F:metal ion binding"/>
    <property type="evidence" value="ECO:0007669"/>
    <property type="project" value="UniProtKB-KW"/>
</dbReference>
<feature type="binding site" evidence="1">
    <location>
        <position position="26"/>
    </location>
    <ligand>
        <name>Mg(2+)</name>
        <dbReference type="ChEBI" id="CHEBI:18420"/>
        <label>1</label>
    </ligand>
</feature>
<proteinExistence type="predicted"/>
<feature type="non-terminal residue" evidence="3">
    <location>
        <position position="1"/>
    </location>
</feature>
<comment type="cofactor">
    <cofactor evidence="1">
        <name>Mg(2+)</name>
        <dbReference type="ChEBI" id="CHEBI:18420"/>
    </cofactor>
    <text evidence="1">Binds 2 magnesium ions per subunit.</text>
</comment>
<dbReference type="InterPro" id="IPR036705">
    <property type="entry name" value="Ribosyl_crysJ1_sf"/>
</dbReference>
<dbReference type="Pfam" id="PF03747">
    <property type="entry name" value="ADP_ribosyl_GH"/>
    <property type="match status" value="1"/>
</dbReference>
<feature type="binding site" evidence="1">
    <location>
        <position position="24"/>
    </location>
    <ligand>
        <name>Mg(2+)</name>
        <dbReference type="ChEBI" id="CHEBI:18420"/>
        <label>1</label>
    </ligand>
</feature>
<dbReference type="SUPFAM" id="SSF101478">
    <property type="entry name" value="ADP-ribosylglycohydrolase"/>
    <property type="match status" value="1"/>
</dbReference>
<keyword evidence="1" id="KW-0479">Metal-binding</keyword>
<evidence type="ECO:0008006" key="6">
    <source>
        <dbReference type="Google" id="ProtNLM"/>
    </source>
</evidence>
<dbReference type="OrthoDB" id="410104at2759"/>
<protein>
    <recommendedName>
        <fullName evidence="6">ADP-ribosylarginine hydrolase</fullName>
    </recommendedName>
</protein>
<sequence length="166" mass="18690">LWAFWSDEGQFNQGALLAVNLGDDTDTTAAIYGQLAGAHYGLCRLPQDWASKIYAAQFIVSIAEWLDYEGYQWSKTEPAADLPLSRNKLIPSENTNSSRNANSYTTMNQSTHPTVRKITKYYLDHSFNIKRSTSRHQVLQLPSRSRLRTNVSDEPGKNVSCGLFLV</sequence>